<dbReference type="InterPro" id="IPR016032">
    <property type="entry name" value="Sig_transdc_resp-reg_C-effctor"/>
</dbReference>
<protein>
    <submittedName>
        <fullName evidence="4">Putative ATPase</fullName>
    </submittedName>
</protein>
<dbReference type="Pfam" id="PF13191">
    <property type="entry name" value="AAA_16"/>
    <property type="match status" value="1"/>
</dbReference>
<dbReference type="PANTHER" id="PTHR16305">
    <property type="entry name" value="TESTICULAR SOLUBLE ADENYLYL CYCLASE"/>
    <property type="match status" value="1"/>
</dbReference>
<feature type="domain" description="HTH luxR-type" evidence="3">
    <location>
        <begin position="950"/>
        <end position="1015"/>
    </location>
</feature>
<dbReference type="PANTHER" id="PTHR16305:SF35">
    <property type="entry name" value="TRANSCRIPTIONAL ACTIVATOR DOMAIN"/>
    <property type="match status" value="1"/>
</dbReference>
<dbReference type="InterPro" id="IPR011990">
    <property type="entry name" value="TPR-like_helical_dom_sf"/>
</dbReference>
<dbReference type="GO" id="GO:0006355">
    <property type="term" value="P:regulation of DNA-templated transcription"/>
    <property type="evidence" value="ECO:0007669"/>
    <property type="project" value="InterPro"/>
</dbReference>
<organism evidence="4 5">
    <name type="scientific">Kutzneria buriramensis</name>
    <dbReference type="NCBI Taxonomy" id="1045776"/>
    <lineage>
        <taxon>Bacteria</taxon>
        <taxon>Bacillati</taxon>
        <taxon>Actinomycetota</taxon>
        <taxon>Actinomycetes</taxon>
        <taxon>Pseudonocardiales</taxon>
        <taxon>Pseudonocardiaceae</taxon>
        <taxon>Kutzneria</taxon>
    </lineage>
</organism>
<dbReference type="GO" id="GO:0005737">
    <property type="term" value="C:cytoplasm"/>
    <property type="evidence" value="ECO:0007669"/>
    <property type="project" value="TreeGrafter"/>
</dbReference>
<evidence type="ECO:0000256" key="1">
    <source>
        <dbReference type="ARBA" id="ARBA00022741"/>
    </source>
</evidence>
<accession>A0A3E0GW19</accession>
<dbReference type="InterPro" id="IPR000792">
    <property type="entry name" value="Tscrpt_reg_LuxR_C"/>
</dbReference>
<evidence type="ECO:0000313" key="5">
    <source>
        <dbReference type="Proteomes" id="UP000256269"/>
    </source>
</evidence>
<dbReference type="PROSITE" id="PS50043">
    <property type="entry name" value="HTH_LUXR_2"/>
    <property type="match status" value="1"/>
</dbReference>
<keyword evidence="1" id="KW-0547">Nucleotide-binding</keyword>
<dbReference type="InterPro" id="IPR027417">
    <property type="entry name" value="P-loop_NTPase"/>
</dbReference>
<dbReference type="CDD" id="cd06170">
    <property type="entry name" value="LuxR_C_like"/>
    <property type="match status" value="1"/>
</dbReference>
<dbReference type="InterPro" id="IPR041664">
    <property type="entry name" value="AAA_16"/>
</dbReference>
<dbReference type="GO" id="GO:0003677">
    <property type="term" value="F:DNA binding"/>
    <property type="evidence" value="ECO:0007669"/>
    <property type="project" value="InterPro"/>
</dbReference>
<sequence>MKPAGLPNTRSFGKLARARWFNGVAPCLTPRTAGRPHVSDSDDALSWGAIVGGTEIGHTNDAADVRSDEFDRLRAGLDRLAPGSGHTIQVTGEPGIGKSMLLTELAAEARRRGLAVCHGRSSEFERKDMFRSLANALGENVIAKACAELPASQADVITKHLLRAPRDRAGDGPDADVLPTLRALLTHLARDGMVLLLDDCHWADRRSTEFISFLARYPVPAPLLLVVAYRPRQACARLAGALAHGMAAGTVERIELGALSVDQSASLLAVDGRKVDENRLRDLHEVSKGNPLYLLALSEQDQPTELRLPRQREPESAGLAAALLASELATLSPDEMLVAEAAAVLGVDCDINALITVSELDRNRVCAATAGLEYRDVLRSAADVGVLTFRHPLLRQLVYAGTDLCWRNAAHRRALGLLTQHGASAEDRAWHVSGSIALFEPDDLTVLARAAADVLPDRPEEAIRLLRLALRLTAVDTERTELRLVLASALVAAGELSDARELLQVLIRHCPAVSAGQRVRAVAECALVECLLGNYTEASTVLAVELAGLREQPQAHLGALVRLLRRQAVTGLFGSELPDEELLASVFELARRQGDRVDTASLLALRGLLASYRGDVQLATGMAVDCAAIVDTLTDAELADHPDCLTLLGWVERILTRFADAERHLSRQVSLTRQQGRHGERVIALLGLSQNYQAVARLAEARRAAAEAAEVAGRIGARHVRDLAIMFESAYLAWIDRSDGSRIAVAHAEQAVAMRLPRGWWFGVQAILLLARVLEIEGDDRRCTSLVLHAGGGTDLPGIPPLIRPRCYEMLANAAANSGDSRTADWVRRCDEAAAAVGQPNHFASAMVARGHLVRAGQDYAAATALYQQAADLYGSLGMAGAQIRSLTFAAHSAELDNRIAEADAHLLLAKDLALQCGAVVLYEDAETLRRRIVPKDGTASVDGDETTVPDVDLSVLTKREREIARIAGTGIRTKKIAEQLSLSPRTVDVHLSHVYRKLNVGSRAALANLMAKVD</sequence>
<dbReference type="InterPro" id="IPR036388">
    <property type="entry name" value="WH-like_DNA-bd_sf"/>
</dbReference>
<dbReference type="Gene3D" id="3.40.50.300">
    <property type="entry name" value="P-loop containing nucleotide triphosphate hydrolases"/>
    <property type="match status" value="1"/>
</dbReference>
<comment type="caution">
    <text evidence="4">The sequence shown here is derived from an EMBL/GenBank/DDBJ whole genome shotgun (WGS) entry which is preliminary data.</text>
</comment>
<dbReference type="Gene3D" id="1.25.40.10">
    <property type="entry name" value="Tetratricopeptide repeat domain"/>
    <property type="match status" value="1"/>
</dbReference>
<dbReference type="SUPFAM" id="SSF52540">
    <property type="entry name" value="P-loop containing nucleoside triphosphate hydrolases"/>
    <property type="match status" value="1"/>
</dbReference>
<name>A0A3E0GW19_9PSEU</name>
<evidence type="ECO:0000256" key="2">
    <source>
        <dbReference type="ARBA" id="ARBA00022840"/>
    </source>
</evidence>
<dbReference type="Gene3D" id="1.10.10.10">
    <property type="entry name" value="Winged helix-like DNA-binding domain superfamily/Winged helix DNA-binding domain"/>
    <property type="match status" value="1"/>
</dbReference>
<reference evidence="4 5" key="1">
    <citation type="submission" date="2018-08" db="EMBL/GenBank/DDBJ databases">
        <title>Genomic Encyclopedia of Archaeal and Bacterial Type Strains, Phase II (KMG-II): from individual species to whole genera.</title>
        <authorList>
            <person name="Goeker M."/>
        </authorList>
    </citation>
    <scope>NUCLEOTIDE SEQUENCE [LARGE SCALE GENOMIC DNA]</scope>
    <source>
        <strain evidence="4 5">DSM 45791</strain>
    </source>
</reference>
<dbReference type="SMART" id="SM00421">
    <property type="entry name" value="HTH_LUXR"/>
    <property type="match status" value="1"/>
</dbReference>
<dbReference type="PROSITE" id="PS00622">
    <property type="entry name" value="HTH_LUXR_1"/>
    <property type="match status" value="1"/>
</dbReference>
<gene>
    <name evidence="4" type="ORF">BCF44_12923</name>
</gene>
<dbReference type="SUPFAM" id="SSF46894">
    <property type="entry name" value="C-terminal effector domain of the bipartite response regulators"/>
    <property type="match status" value="1"/>
</dbReference>
<dbReference type="EMBL" id="QUNO01000029">
    <property type="protein sequence ID" value="REH27635.1"/>
    <property type="molecule type" value="Genomic_DNA"/>
</dbReference>
<dbReference type="GO" id="GO:0004016">
    <property type="term" value="F:adenylate cyclase activity"/>
    <property type="evidence" value="ECO:0007669"/>
    <property type="project" value="TreeGrafter"/>
</dbReference>
<evidence type="ECO:0000313" key="4">
    <source>
        <dbReference type="EMBL" id="REH27635.1"/>
    </source>
</evidence>
<dbReference type="PRINTS" id="PR00038">
    <property type="entry name" value="HTHLUXR"/>
</dbReference>
<dbReference type="Pfam" id="PF00196">
    <property type="entry name" value="GerE"/>
    <property type="match status" value="1"/>
</dbReference>
<proteinExistence type="predicted"/>
<evidence type="ECO:0000259" key="3">
    <source>
        <dbReference type="PROSITE" id="PS50043"/>
    </source>
</evidence>
<dbReference type="Proteomes" id="UP000256269">
    <property type="component" value="Unassembled WGS sequence"/>
</dbReference>
<keyword evidence="5" id="KW-1185">Reference proteome</keyword>
<dbReference type="GO" id="GO:0005524">
    <property type="term" value="F:ATP binding"/>
    <property type="evidence" value="ECO:0007669"/>
    <property type="project" value="UniProtKB-KW"/>
</dbReference>
<dbReference type="AlphaFoldDB" id="A0A3E0GW19"/>
<dbReference type="SUPFAM" id="SSF48452">
    <property type="entry name" value="TPR-like"/>
    <property type="match status" value="2"/>
</dbReference>
<keyword evidence="2" id="KW-0067">ATP-binding</keyword>